<reference evidence="2 3" key="1">
    <citation type="submission" date="2021-06" db="EMBL/GenBank/DDBJ databases">
        <authorList>
            <person name="Sun Q."/>
            <person name="Li D."/>
        </authorList>
    </citation>
    <scope>NUCLEOTIDE SEQUENCE [LARGE SCALE GENOMIC DNA]</scope>
    <source>
        <strain evidence="2 3">MSJ-1</strain>
    </source>
</reference>
<feature type="signal peptide" evidence="1">
    <location>
        <begin position="1"/>
        <end position="23"/>
    </location>
</feature>
<gene>
    <name evidence="2" type="ORF">KQI68_01840</name>
</gene>
<keyword evidence="1" id="KW-0732">Signal</keyword>
<proteinExistence type="predicted"/>
<evidence type="ECO:0000256" key="1">
    <source>
        <dbReference type="SAM" id="SignalP"/>
    </source>
</evidence>
<dbReference type="InterPro" id="IPR009343">
    <property type="entry name" value="DUF1002"/>
</dbReference>
<protein>
    <submittedName>
        <fullName evidence="2">DUF1002 domain-containing protein</fullName>
    </submittedName>
</protein>
<accession>A0ABS6FEI0</accession>
<dbReference type="RefSeq" id="WP_216548376.1">
    <property type="nucleotide sequence ID" value="NZ_JAHLQO010000001.1"/>
</dbReference>
<sequence>MRFKNKVAAVLLAATLIPSAVFAKGSTIITLGSDLRESQKSEMLREMNADENTEIIEVTNKEEYQYLGDILTSKEIGNKALSAAKINFKDKGYGLEINLSPNIRIVTAEAIKNALNTVGVEDAEIYVTAPGKVSGTAALTGILKAYEANTGKNLSEDLKKVANEELVVQTKLSEEVGDDKANDIIYQIKDAMAENMPKNESEVRNIIQNVTNNYNINLTESQENKLVSLFNNMKNADVDWNRVADTAKKYKDKAGAFLNSPEGEKAVEDTKNILEKIIDFIVSLFK</sequence>
<dbReference type="Pfam" id="PF06207">
    <property type="entry name" value="DUF1002"/>
    <property type="match status" value="1"/>
</dbReference>
<organism evidence="2 3">
    <name type="scientific">Peptoniphilus ovalis</name>
    <dbReference type="NCBI Taxonomy" id="2841503"/>
    <lineage>
        <taxon>Bacteria</taxon>
        <taxon>Bacillati</taxon>
        <taxon>Bacillota</taxon>
        <taxon>Tissierellia</taxon>
        <taxon>Tissierellales</taxon>
        <taxon>Peptoniphilaceae</taxon>
        <taxon>Peptoniphilus</taxon>
    </lineage>
</organism>
<name>A0ABS6FEI0_9FIRM</name>
<evidence type="ECO:0000313" key="2">
    <source>
        <dbReference type="EMBL" id="MBU5668575.1"/>
    </source>
</evidence>
<feature type="chain" id="PRO_5047527296" evidence="1">
    <location>
        <begin position="24"/>
        <end position="286"/>
    </location>
</feature>
<dbReference type="Proteomes" id="UP000783742">
    <property type="component" value="Unassembled WGS sequence"/>
</dbReference>
<comment type="caution">
    <text evidence="2">The sequence shown here is derived from an EMBL/GenBank/DDBJ whole genome shotgun (WGS) entry which is preliminary data.</text>
</comment>
<keyword evidence="3" id="KW-1185">Reference proteome</keyword>
<dbReference type="EMBL" id="JAHLQO010000001">
    <property type="protein sequence ID" value="MBU5668575.1"/>
    <property type="molecule type" value="Genomic_DNA"/>
</dbReference>
<evidence type="ECO:0000313" key="3">
    <source>
        <dbReference type="Proteomes" id="UP000783742"/>
    </source>
</evidence>